<dbReference type="PANTHER" id="PTHR30111:SF1">
    <property type="entry name" value="33 KDA CHAPERONIN"/>
    <property type="match status" value="1"/>
</dbReference>
<proteinExistence type="inferred from homology"/>
<dbReference type="STRING" id="1429083.GCA_001885685_02234"/>
<organism evidence="7 8">
    <name type="scientific">Atopomonas hussainii</name>
    <dbReference type="NCBI Taxonomy" id="1429083"/>
    <lineage>
        <taxon>Bacteria</taxon>
        <taxon>Pseudomonadati</taxon>
        <taxon>Pseudomonadota</taxon>
        <taxon>Gammaproteobacteria</taxon>
        <taxon>Pseudomonadales</taxon>
        <taxon>Pseudomonadaceae</taxon>
        <taxon>Atopomonas</taxon>
    </lineage>
</organism>
<dbReference type="GO" id="GO:0044183">
    <property type="term" value="F:protein folding chaperone"/>
    <property type="evidence" value="ECO:0007669"/>
    <property type="project" value="TreeGrafter"/>
</dbReference>
<dbReference type="Gene3D" id="1.10.287.480">
    <property type="entry name" value="helix hairpin bin"/>
    <property type="match status" value="1"/>
</dbReference>
<dbReference type="Gene3D" id="3.55.30.10">
    <property type="entry name" value="Hsp33 domain"/>
    <property type="match status" value="1"/>
</dbReference>
<comment type="PTM">
    <text evidence="6">Under oxidizing conditions two disulfide bonds are formed involving the reactive cysteines. Under reducing conditions zinc is bound to the reactive cysteines and the protein is inactive.</text>
</comment>
<evidence type="ECO:0000256" key="3">
    <source>
        <dbReference type="ARBA" id="ARBA00023157"/>
    </source>
</evidence>
<name>A0A1H7T1Y2_9GAMM</name>
<dbReference type="RefSeq" id="WP_071871451.1">
    <property type="nucleotide sequence ID" value="NZ_FOAS01000022.1"/>
</dbReference>
<dbReference type="HAMAP" id="MF_00117">
    <property type="entry name" value="HslO"/>
    <property type="match status" value="1"/>
</dbReference>
<dbReference type="OrthoDB" id="9793753at2"/>
<dbReference type="Pfam" id="PF01430">
    <property type="entry name" value="HSP33"/>
    <property type="match status" value="1"/>
</dbReference>
<evidence type="ECO:0000256" key="5">
    <source>
        <dbReference type="ARBA" id="ARBA00023284"/>
    </source>
</evidence>
<keyword evidence="2 6" id="KW-0862">Zinc</keyword>
<protein>
    <recommendedName>
        <fullName evidence="6">33 kDa chaperonin</fullName>
    </recommendedName>
    <alternativeName>
        <fullName evidence="6">Heat shock protein 33 homolog</fullName>
        <shortName evidence="6">HSP33</shortName>
    </alternativeName>
</protein>
<dbReference type="Proteomes" id="UP000185766">
    <property type="component" value="Unassembled WGS sequence"/>
</dbReference>
<dbReference type="AlphaFoldDB" id="A0A1H7T1Y2"/>
<comment type="subcellular location">
    <subcellularLocation>
        <location evidence="6">Cytoplasm</location>
    </subcellularLocation>
</comment>
<keyword evidence="4 6" id="KW-0143">Chaperone</keyword>
<evidence type="ECO:0000313" key="7">
    <source>
        <dbReference type="EMBL" id="SEL78509.1"/>
    </source>
</evidence>
<keyword evidence="3 6" id="KW-1015">Disulfide bond</keyword>
<dbReference type="InterPro" id="IPR000397">
    <property type="entry name" value="Heat_shock_Hsp33"/>
</dbReference>
<dbReference type="EMBL" id="FOAS01000022">
    <property type="protein sequence ID" value="SEL78509.1"/>
    <property type="molecule type" value="Genomic_DNA"/>
</dbReference>
<evidence type="ECO:0000313" key="8">
    <source>
        <dbReference type="Proteomes" id="UP000185766"/>
    </source>
</evidence>
<feature type="disulfide bond" description="Redox-active" evidence="6">
    <location>
        <begin position="231"/>
        <end position="233"/>
    </location>
</feature>
<dbReference type="SUPFAM" id="SSF118352">
    <property type="entry name" value="HSP33 redox switch-like"/>
    <property type="match status" value="1"/>
</dbReference>
<dbReference type="GO" id="GO:0042026">
    <property type="term" value="P:protein refolding"/>
    <property type="evidence" value="ECO:0007669"/>
    <property type="project" value="TreeGrafter"/>
</dbReference>
<dbReference type="InterPro" id="IPR023212">
    <property type="entry name" value="Hsp33_helix_hairpin_bin_dom_sf"/>
</dbReference>
<keyword evidence="8" id="KW-1185">Reference proteome</keyword>
<comment type="function">
    <text evidence="6">Redox regulated molecular chaperone. Protects both thermally unfolding and oxidatively damaged proteins from irreversible aggregation. Plays an important role in the bacterial defense system toward oxidative stress.</text>
</comment>
<dbReference type="InterPro" id="IPR016154">
    <property type="entry name" value="Heat_shock_Hsp33_C"/>
</dbReference>
<accession>A0A1H7T1Y2</accession>
<dbReference type="PIRSF" id="PIRSF005261">
    <property type="entry name" value="Heat_shock_Hsp33"/>
    <property type="match status" value="1"/>
</dbReference>
<evidence type="ECO:0000256" key="6">
    <source>
        <dbReference type="HAMAP-Rule" id="MF_00117"/>
    </source>
</evidence>
<keyword evidence="5 6" id="KW-0676">Redox-active center</keyword>
<comment type="similarity">
    <text evidence="6">Belongs to the HSP33 family.</text>
</comment>
<dbReference type="GO" id="GO:0051082">
    <property type="term" value="F:unfolded protein binding"/>
    <property type="evidence" value="ECO:0007669"/>
    <property type="project" value="UniProtKB-UniRule"/>
</dbReference>
<dbReference type="NCBIfam" id="NF001033">
    <property type="entry name" value="PRK00114.1"/>
    <property type="match status" value="1"/>
</dbReference>
<evidence type="ECO:0000256" key="4">
    <source>
        <dbReference type="ARBA" id="ARBA00023186"/>
    </source>
</evidence>
<feature type="disulfide bond" description="Redox-active" evidence="6">
    <location>
        <begin position="265"/>
        <end position="268"/>
    </location>
</feature>
<gene>
    <name evidence="6" type="primary">hslO</name>
    <name evidence="7" type="ORF">SAMN05216214_1226</name>
</gene>
<dbReference type="CDD" id="cd00498">
    <property type="entry name" value="Hsp33"/>
    <property type="match status" value="1"/>
</dbReference>
<dbReference type="Gene3D" id="3.90.1280.10">
    <property type="entry name" value="HSP33 redox switch-like"/>
    <property type="match status" value="1"/>
</dbReference>
<dbReference type="GO" id="GO:0005737">
    <property type="term" value="C:cytoplasm"/>
    <property type="evidence" value="ECO:0007669"/>
    <property type="project" value="UniProtKB-SubCell"/>
</dbReference>
<dbReference type="InterPro" id="IPR016153">
    <property type="entry name" value="Heat_shock_Hsp33_N"/>
</dbReference>
<keyword evidence="1 6" id="KW-0963">Cytoplasm</keyword>
<reference evidence="7 8" key="1">
    <citation type="submission" date="2016-10" db="EMBL/GenBank/DDBJ databases">
        <authorList>
            <person name="de Groot N.N."/>
        </authorList>
    </citation>
    <scope>NUCLEOTIDE SEQUENCE [LARGE SCALE GENOMIC DNA]</scope>
    <source>
        <strain evidence="7 8">JCM 19513</strain>
    </source>
</reference>
<evidence type="ECO:0000256" key="2">
    <source>
        <dbReference type="ARBA" id="ARBA00022833"/>
    </source>
</evidence>
<dbReference type="SUPFAM" id="SSF64397">
    <property type="entry name" value="Hsp33 domain"/>
    <property type="match status" value="1"/>
</dbReference>
<dbReference type="PANTHER" id="PTHR30111">
    <property type="entry name" value="33 KDA CHAPERONIN"/>
    <property type="match status" value="1"/>
</dbReference>
<sequence length="296" mass="33083">MFDTDHTQRFMFDNTDVRGEMAALESSYAEVLARANYPLPVQQLLGEMLAAAALLSTTLKFEGLLVLQARSEGPLKLLMVECTDQQQVRGIARFEDGIADSADLRELMPQGVMAITIDPLKGKRYQGMVPLDNASLAASLSSYFASSEQLPTQFWLHADGRRARGLLLQALPKDKQRDDQERANTWEHLTTLADTLKAEELLSLDNSTLLHRLYHQEEVRLFDVQPVQFQCSCSRERSANALINLGEADALQLAAEHGGQIDIDCQFCNQRYSFDPADIRQLFNGGGTEEPQPTQH</sequence>
<evidence type="ECO:0000256" key="1">
    <source>
        <dbReference type="ARBA" id="ARBA00022490"/>
    </source>
</evidence>